<keyword evidence="3" id="KW-1003">Cell membrane</keyword>
<protein>
    <submittedName>
        <fullName evidence="11">VWFA domain-containing protein</fullName>
    </submittedName>
</protein>
<evidence type="ECO:0000313" key="10">
    <source>
        <dbReference type="Proteomes" id="UP000095283"/>
    </source>
</evidence>
<feature type="domain" description="VWFA" evidence="8">
    <location>
        <begin position="147"/>
        <end position="298"/>
    </location>
</feature>
<dbReference type="InterPro" id="IPR051962">
    <property type="entry name" value="Cuticlin"/>
</dbReference>
<dbReference type="PROSITE" id="PS51034">
    <property type="entry name" value="ZP_2"/>
    <property type="match status" value="1"/>
</dbReference>
<evidence type="ECO:0000256" key="6">
    <source>
        <dbReference type="ARBA" id="ARBA00022989"/>
    </source>
</evidence>
<dbReference type="SMART" id="SM00241">
    <property type="entry name" value="ZP"/>
    <property type="match status" value="1"/>
</dbReference>
<feature type="domain" description="ZP" evidence="9">
    <location>
        <begin position="380"/>
        <end position="636"/>
    </location>
</feature>
<dbReference type="WBParaSite" id="Hba_14545">
    <property type="protein sequence ID" value="Hba_14545"/>
    <property type="gene ID" value="Hba_14545"/>
</dbReference>
<dbReference type="GO" id="GO:0005886">
    <property type="term" value="C:plasma membrane"/>
    <property type="evidence" value="ECO:0007669"/>
    <property type="project" value="UniProtKB-SubCell"/>
</dbReference>
<keyword evidence="7" id="KW-0472">Membrane</keyword>
<dbReference type="Pfam" id="PF25301">
    <property type="entry name" value="CUT_C"/>
    <property type="match status" value="1"/>
</dbReference>
<organism evidence="10 11">
    <name type="scientific">Heterorhabditis bacteriophora</name>
    <name type="common">Entomopathogenic nematode worm</name>
    <dbReference type="NCBI Taxonomy" id="37862"/>
    <lineage>
        <taxon>Eukaryota</taxon>
        <taxon>Metazoa</taxon>
        <taxon>Ecdysozoa</taxon>
        <taxon>Nematoda</taxon>
        <taxon>Chromadorea</taxon>
        <taxon>Rhabditida</taxon>
        <taxon>Rhabditina</taxon>
        <taxon>Rhabditomorpha</taxon>
        <taxon>Strongyloidea</taxon>
        <taxon>Heterorhabditidae</taxon>
        <taxon>Heterorhabditis</taxon>
    </lineage>
</organism>
<name>A0A1I7XAS4_HETBA</name>
<dbReference type="PANTHER" id="PTHR22907">
    <property type="entry name" value="GH04558P"/>
    <property type="match status" value="1"/>
</dbReference>
<dbReference type="InterPro" id="IPR036465">
    <property type="entry name" value="vWFA_dom_sf"/>
</dbReference>
<accession>A0A1I7XAS4</accession>
<keyword evidence="5" id="KW-0732">Signal</keyword>
<dbReference type="Gene3D" id="3.40.50.410">
    <property type="entry name" value="von Willebrand factor, type A domain"/>
    <property type="match status" value="2"/>
</dbReference>
<sequence>MSLWSPLFSHFRLLISSFSNSRPISEAILNLFNTTMYIIYLMGRFSAFLLFLCTLKIGQQVKIIDNGLAPPEIVHTPVSVKRVNLSFYIKRGVVTIINFYCLILQDAQRIVTNANLSALEPQFDRYHGTEICEKVPACVKGSDKPVDLALVIDASESVDQLFKEQIKFAIERIVGNINIHPEAVRLALITYSGNAFTHFKFNTRQFGNNSAVVAHLGTRPGVAKLAVVLTDGHSQRSPLDVATEMRAQGISTMAVSVTPRPYVDEAELLMIAGDQSRVFTPRNIQDTWIEWMRVTDRFLLLEPDSQLFLGSKRRNRSVTRIHSIQVSCNYTMIDTGIVMVSLIRSSDFEVEFLKHVGFGCEGLDLGPDAKPRVRGATDVSCTSNSVTFTVRTQRPMHGLMYAQHFHDDTRCVLVNDGSTREVSITFLEGTCGLSKTPTTGRDGYNFNVTVILQFHPLIITRADQGLDVNCFFPQSLTPQEIDRAVIKSVADTECSYRLHRYSPSQCVALDAKVGETLYHKWQCDSPPQYNYLVHDCYAKSEKSSVLILDSEGCEVDQHFLETPNYMRFQKKEDVYVFQVNLRSIDILIQTINCKLVLQEMSVFKFPAEGNLIFQCKISLCDMEAQRSPCTMQLVSQPSRSPPRCTKKRSVHAVREKRDTLTNPLTSPLIRLDRSTEVGDRTLFFRSRQNIAPTKQGFYMTMEVETRIYGLIMTQRNRASRRKSDPGTLSIRPAQDKMLVAADLPWGVQKVVPFAVIDYNLPTGVFAGQSILHDLFNLFERKLQTVFEEEPVVSCITFYYVRKLMFNYKHQDL</sequence>
<evidence type="ECO:0000313" key="11">
    <source>
        <dbReference type="WBParaSite" id="Hba_14545"/>
    </source>
</evidence>
<dbReference type="AlphaFoldDB" id="A0A1I7XAS4"/>
<evidence type="ECO:0000256" key="7">
    <source>
        <dbReference type="ARBA" id="ARBA00023136"/>
    </source>
</evidence>
<dbReference type="Proteomes" id="UP000095283">
    <property type="component" value="Unplaced"/>
</dbReference>
<reference evidence="11" key="1">
    <citation type="submission" date="2016-11" db="UniProtKB">
        <authorList>
            <consortium name="WormBaseParasite"/>
        </authorList>
    </citation>
    <scope>IDENTIFICATION</scope>
</reference>
<dbReference type="InterPro" id="IPR057475">
    <property type="entry name" value="CUT_C"/>
</dbReference>
<evidence type="ECO:0000256" key="2">
    <source>
        <dbReference type="ARBA" id="ARBA00022460"/>
    </source>
</evidence>
<evidence type="ECO:0000256" key="4">
    <source>
        <dbReference type="ARBA" id="ARBA00022692"/>
    </source>
</evidence>
<dbReference type="InterPro" id="IPR056953">
    <property type="entry name" value="CUT_N"/>
</dbReference>
<keyword evidence="6" id="KW-1133">Transmembrane helix</keyword>
<dbReference type="SMART" id="SM00327">
    <property type="entry name" value="VWA"/>
    <property type="match status" value="1"/>
</dbReference>
<evidence type="ECO:0000259" key="8">
    <source>
        <dbReference type="PROSITE" id="PS50234"/>
    </source>
</evidence>
<dbReference type="GO" id="GO:0042302">
    <property type="term" value="F:structural constituent of cuticle"/>
    <property type="evidence" value="ECO:0007669"/>
    <property type="project" value="UniProtKB-KW"/>
</dbReference>
<keyword evidence="4" id="KW-0812">Transmembrane</keyword>
<keyword evidence="2" id="KW-0193">Cuticle</keyword>
<dbReference type="Pfam" id="PF25057">
    <property type="entry name" value="CUT_N"/>
    <property type="match status" value="1"/>
</dbReference>
<proteinExistence type="predicted"/>
<dbReference type="PANTHER" id="PTHR22907:SF53">
    <property type="entry name" value="VON WILLEBRAND FACTOR TYPE A DOMAIN PROTEIN"/>
    <property type="match status" value="1"/>
</dbReference>
<dbReference type="InterPro" id="IPR001507">
    <property type="entry name" value="ZP_dom"/>
</dbReference>
<dbReference type="InterPro" id="IPR002035">
    <property type="entry name" value="VWF_A"/>
</dbReference>
<dbReference type="PROSITE" id="PS50234">
    <property type="entry name" value="VWFA"/>
    <property type="match status" value="1"/>
</dbReference>
<comment type="subcellular location">
    <subcellularLocation>
        <location evidence="1">Cell membrane</location>
        <topology evidence="1">Single-pass type I membrane protein</topology>
    </subcellularLocation>
</comment>
<evidence type="ECO:0000259" key="9">
    <source>
        <dbReference type="PROSITE" id="PS51034"/>
    </source>
</evidence>
<keyword evidence="10" id="KW-1185">Reference proteome</keyword>
<dbReference type="Pfam" id="PF00092">
    <property type="entry name" value="VWA"/>
    <property type="match status" value="2"/>
</dbReference>
<evidence type="ECO:0000256" key="5">
    <source>
        <dbReference type="ARBA" id="ARBA00022729"/>
    </source>
</evidence>
<dbReference type="SUPFAM" id="SSF53300">
    <property type="entry name" value="vWA-like"/>
    <property type="match status" value="1"/>
</dbReference>
<evidence type="ECO:0000256" key="1">
    <source>
        <dbReference type="ARBA" id="ARBA00004251"/>
    </source>
</evidence>
<evidence type="ECO:0000256" key="3">
    <source>
        <dbReference type="ARBA" id="ARBA00022475"/>
    </source>
</evidence>